<proteinExistence type="predicted"/>
<organism evidence="1 2">
    <name type="scientific">Coccidioides immitis RMSCC 3703</name>
    <dbReference type="NCBI Taxonomy" id="454286"/>
    <lineage>
        <taxon>Eukaryota</taxon>
        <taxon>Fungi</taxon>
        <taxon>Dikarya</taxon>
        <taxon>Ascomycota</taxon>
        <taxon>Pezizomycotina</taxon>
        <taxon>Eurotiomycetes</taxon>
        <taxon>Eurotiomycetidae</taxon>
        <taxon>Onygenales</taxon>
        <taxon>Onygenaceae</taxon>
        <taxon>Coccidioides</taxon>
    </lineage>
</organism>
<reference evidence="2" key="1">
    <citation type="journal article" date="2010" name="Genome Res.">
        <title>Population genomic sequencing of Coccidioides fungi reveals recent hybridization and transposon control.</title>
        <authorList>
            <person name="Neafsey D.E."/>
            <person name="Barker B.M."/>
            <person name="Sharpton T.J."/>
            <person name="Stajich J.E."/>
            <person name="Park D.J."/>
            <person name="Whiston E."/>
            <person name="Hung C.-Y."/>
            <person name="McMahan C."/>
            <person name="White J."/>
            <person name="Sykes S."/>
            <person name="Heiman D."/>
            <person name="Young S."/>
            <person name="Zeng Q."/>
            <person name="Abouelleil A."/>
            <person name="Aftuck L."/>
            <person name="Bessette D."/>
            <person name="Brown A."/>
            <person name="FitzGerald M."/>
            <person name="Lui A."/>
            <person name="Macdonald J.P."/>
            <person name="Priest M."/>
            <person name="Orbach M.J."/>
            <person name="Galgiani J.N."/>
            <person name="Kirkland T.N."/>
            <person name="Cole G.T."/>
            <person name="Birren B.W."/>
            <person name="Henn M.R."/>
            <person name="Taylor J.W."/>
            <person name="Rounsley S.D."/>
        </authorList>
    </citation>
    <scope>NUCLEOTIDE SEQUENCE [LARGE SCALE GENOMIC DNA]</scope>
    <source>
        <strain evidence="2">RMSCC 3703</strain>
    </source>
</reference>
<dbReference type="Proteomes" id="UP000054559">
    <property type="component" value="Unassembled WGS sequence"/>
</dbReference>
<sequence length="115" mass="12647">MLGCLGVFRDVAREYAFKEIQSAAQRSFKDMYQKPSDETSPKRGLAAVFAPEFNCASRIGLSVDYVRGYNRPRRAEVSRSGVSQGTTVTNSVRSATRVQVLGESDTDAVPKLKPL</sequence>
<evidence type="ECO:0000313" key="2">
    <source>
        <dbReference type="Proteomes" id="UP000054559"/>
    </source>
</evidence>
<gene>
    <name evidence="1" type="ORF">CISG_01139</name>
</gene>
<evidence type="ECO:0000313" key="1">
    <source>
        <dbReference type="EMBL" id="KMU76405.1"/>
    </source>
</evidence>
<accession>A0A0J8QWG6</accession>
<name>A0A0J8QWG6_COCIT</name>
<dbReference type="EMBL" id="DS268120">
    <property type="protein sequence ID" value="KMU76405.1"/>
    <property type="molecule type" value="Genomic_DNA"/>
</dbReference>
<protein>
    <submittedName>
        <fullName evidence="1">Uncharacterized protein</fullName>
    </submittedName>
</protein>
<dbReference type="AlphaFoldDB" id="A0A0J8QWG6"/>